<feature type="transmembrane region" description="Helical" evidence="1">
    <location>
        <begin position="52"/>
        <end position="73"/>
    </location>
</feature>
<feature type="domain" description="DUF4220" evidence="2">
    <location>
        <begin position="58"/>
        <end position="352"/>
    </location>
</feature>
<protein>
    <recommendedName>
        <fullName evidence="2">DUF4220 domain-containing protein</fullName>
    </recommendedName>
</protein>
<dbReference type="InterPro" id="IPR025315">
    <property type="entry name" value="DUF4220"/>
</dbReference>
<dbReference type="AlphaFoldDB" id="A0A835F9R3"/>
<evidence type="ECO:0000313" key="3">
    <source>
        <dbReference type="EMBL" id="KAF8732740.1"/>
    </source>
</evidence>
<evidence type="ECO:0000313" key="4">
    <source>
        <dbReference type="Proteomes" id="UP000636709"/>
    </source>
</evidence>
<keyword evidence="1" id="KW-1133">Transmembrane helix</keyword>
<feature type="transmembrane region" description="Helical" evidence="1">
    <location>
        <begin position="20"/>
        <end position="40"/>
    </location>
</feature>
<feature type="transmembrane region" description="Helical" evidence="1">
    <location>
        <begin position="116"/>
        <end position="132"/>
    </location>
</feature>
<dbReference type="EMBL" id="JACEFO010001603">
    <property type="protein sequence ID" value="KAF8732740.1"/>
    <property type="molecule type" value="Genomic_DNA"/>
</dbReference>
<sequence>MGIKNSTTTFAQSWGSTEGRLVRVEVLVLFSALIWILVEFFGSLRRRYNHGFFRIFVWAVYTLFTVLGPYTIGLLQDGPFQDQTFVLWGTILLITQASADSISVYSIHDIEQRKRMVVQHVLQIILVLWLILNCKGHNKSYSATTWIFWIHSVVLTYSVDASKTGGLLKQSKVVADYMMIEHLQIPQDVNPATMEGYSYIFQGEEEMASQLPIAPEYRVRFIESTFIMTIDSIWRLIESQSFRNEETKTIMKEVGLSFSLFKLLKRRLCGYQIGEAGLAKTLNFVLHGLLSEEGNYVRAFRVIETELAFLHDFLYTRLYLTVYHSIYKVVIGLERLGSTPCYSASDYHPWNVLTFLSLGLVDATREGQKAGKNIMLTDELIVRVLSGFKERNGQLEDGQSALDRNELGSQLSWACNLPTHIHKILVWHIGTTIAMEGHPVPPTGDHRVAKTLSDYCAYLVAFVPDMLPGHGYDNQRIFDAVVMEARESLTGCDTLSSRCETMTAAAGS</sequence>
<evidence type="ECO:0000259" key="2">
    <source>
        <dbReference type="Pfam" id="PF13968"/>
    </source>
</evidence>
<accession>A0A835F9R3</accession>
<evidence type="ECO:0000256" key="1">
    <source>
        <dbReference type="SAM" id="Phobius"/>
    </source>
</evidence>
<keyword evidence="4" id="KW-1185">Reference proteome</keyword>
<dbReference type="PANTHER" id="PTHR31325">
    <property type="entry name" value="OS01G0798800 PROTEIN-RELATED"/>
    <property type="match status" value="1"/>
</dbReference>
<proteinExistence type="predicted"/>
<dbReference type="OrthoDB" id="663145at2759"/>
<dbReference type="Proteomes" id="UP000636709">
    <property type="component" value="Unassembled WGS sequence"/>
</dbReference>
<reference evidence="3" key="1">
    <citation type="submission" date="2020-07" db="EMBL/GenBank/DDBJ databases">
        <title>Genome sequence and genetic diversity analysis of an under-domesticated orphan crop, white fonio (Digitaria exilis).</title>
        <authorList>
            <person name="Bennetzen J.L."/>
            <person name="Chen S."/>
            <person name="Ma X."/>
            <person name="Wang X."/>
            <person name="Yssel A.E.J."/>
            <person name="Chaluvadi S.R."/>
            <person name="Johnson M."/>
            <person name="Gangashetty P."/>
            <person name="Hamidou F."/>
            <person name="Sanogo M.D."/>
            <person name="Zwaenepoel A."/>
            <person name="Wallace J."/>
            <person name="Van De Peer Y."/>
            <person name="Van Deynze A."/>
        </authorList>
    </citation>
    <scope>NUCLEOTIDE SEQUENCE</scope>
    <source>
        <tissue evidence="3">Leaves</tissue>
    </source>
</reference>
<dbReference type="Pfam" id="PF13968">
    <property type="entry name" value="DUF4220"/>
    <property type="match status" value="1"/>
</dbReference>
<organism evidence="3 4">
    <name type="scientific">Digitaria exilis</name>
    <dbReference type="NCBI Taxonomy" id="1010633"/>
    <lineage>
        <taxon>Eukaryota</taxon>
        <taxon>Viridiplantae</taxon>
        <taxon>Streptophyta</taxon>
        <taxon>Embryophyta</taxon>
        <taxon>Tracheophyta</taxon>
        <taxon>Spermatophyta</taxon>
        <taxon>Magnoliopsida</taxon>
        <taxon>Liliopsida</taxon>
        <taxon>Poales</taxon>
        <taxon>Poaceae</taxon>
        <taxon>PACMAD clade</taxon>
        <taxon>Panicoideae</taxon>
        <taxon>Panicodae</taxon>
        <taxon>Paniceae</taxon>
        <taxon>Anthephorinae</taxon>
        <taxon>Digitaria</taxon>
    </lineage>
</organism>
<comment type="caution">
    <text evidence="3">The sequence shown here is derived from an EMBL/GenBank/DDBJ whole genome shotgun (WGS) entry which is preliminary data.</text>
</comment>
<gene>
    <name evidence="3" type="ORF">HU200_015075</name>
</gene>
<name>A0A835F9R3_9POAL</name>
<feature type="transmembrane region" description="Helical" evidence="1">
    <location>
        <begin position="85"/>
        <end position="104"/>
    </location>
</feature>
<keyword evidence="1" id="KW-0812">Transmembrane</keyword>
<keyword evidence="1" id="KW-0472">Membrane</keyword>